<dbReference type="PANTHER" id="PTHR13184">
    <property type="entry name" value="37S RIBOSOMAL PROTEIN S22"/>
    <property type="match status" value="1"/>
</dbReference>
<dbReference type="Gene3D" id="3.40.50.150">
    <property type="entry name" value="Vaccinia Virus protein VP39"/>
    <property type="match status" value="1"/>
</dbReference>
<evidence type="ECO:0000313" key="11">
    <source>
        <dbReference type="RefSeq" id="XP_072580401.1"/>
    </source>
</evidence>
<evidence type="ECO:0000256" key="5">
    <source>
        <dbReference type="ARBA" id="ARBA00023004"/>
    </source>
</evidence>
<keyword evidence="2" id="KW-0479">Metal-binding</keyword>
<evidence type="ECO:0000256" key="7">
    <source>
        <dbReference type="ARBA" id="ARBA00023128"/>
    </source>
</evidence>
<dbReference type="InterPro" id="IPR029063">
    <property type="entry name" value="SAM-dependent_MTases_sf"/>
</dbReference>
<dbReference type="Proteomes" id="UP001652641">
    <property type="component" value="Chromosome 10"/>
</dbReference>
<evidence type="ECO:0000256" key="2">
    <source>
        <dbReference type="ARBA" id="ARBA00022723"/>
    </source>
</evidence>
<dbReference type="RefSeq" id="XP_072580401.1">
    <property type="nucleotide sequence ID" value="XM_072724300.1"/>
</dbReference>
<dbReference type="InterPro" id="IPR015324">
    <property type="entry name" value="Ribosomal_Rsm22-like"/>
</dbReference>
<comment type="subcellular location">
    <subcellularLocation>
        <location evidence="1">Mitochondrion</location>
    </subcellularLocation>
</comment>
<feature type="region of interest" description="Disordered" evidence="9">
    <location>
        <begin position="523"/>
        <end position="542"/>
    </location>
</feature>
<keyword evidence="7" id="KW-0496">Mitochondrion</keyword>
<feature type="region of interest" description="Disordered" evidence="9">
    <location>
        <begin position="1"/>
        <end position="50"/>
    </location>
</feature>
<reference evidence="11" key="1">
    <citation type="submission" date="2025-08" db="UniProtKB">
        <authorList>
            <consortium name="RefSeq"/>
        </authorList>
    </citation>
    <scope>IDENTIFICATION</scope>
    <source>
        <tissue evidence="11">Cell line</tissue>
    </source>
</reference>
<evidence type="ECO:0000313" key="10">
    <source>
        <dbReference type="Proteomes" id="UP001652641"/>
    </source>
</evidence>
<keyword evidence="3" id="KW-0809">Transit peptide</keyword>
<dbReference type="PANTHER" id="PTHR13184:SF5">
    <property type="entry name" value="METHYLTRANSFERASE-LIKE PROTEIN 17, MITOCHONDRIAL"/>
    <property type="match status" value="1"/>
</dbReference>
<feature type="compositionally biased region" description="Basic and acidic residues" evidence="9">
    <location>
        <begin position="172"/>
        <end position="181"/>
    </location>
</feature>
<comment type="function">
    <text evidence="8">Mitochondrial ribosome (mitoribosome) assembly factor. Binds at the interface of the head and body domains of the mitochondrial small ribosomal subunit (mt-SSU), occluding the mRNA channel and preventing compaction of the head domain towards the body. Probable inactive methyltransferase: retains the characteristic folding and ability to bind S-adenosyl-L-methionine, but it probably lost its methyltransferase activity.</text>
</comment>
<evidence type="ECO:0000256" key="6">
    <source>
        <dbReference type="ARBA" id="ARBA00023014"/>
    </source>
</evidence>
<evidence type="ECO:0000256" key="4">
    <source>
        <dbReference type="ARBA" id="ARBA00022990"/>
    </source>
</evidence>
<evidence type="ECO:0000256" key="9">
    <source>
        <dbReference type="SAM" id="MobiDB-lite"/>
    </source>
</evidence>
<feature type="region of interest" description="Disordered" evidence="9">
    <location>
        <begin position="169"/>
        <end position="202"/>
    </location>
</feature>
<keyword evidence="6" id="KW-0411">Iron-sulfur</keyword>
<accession>A0ABM4XQT8</accession>
<organism evidence="10 11">
    <name type="scientific">Vulpes vulpes</name>
    <name type="common">Red fox</name>
    <dbReference type="NCBI Taxonomy" id="9627"/>
    <lineage>
        <taxon>Eukaryota</taxon>
        <taxon>Metazoa</taxon>
        <taxon>Chordata</taxon>
        <taxon>Craniata</taxon>
        <taxon>Vertebrata</taxon>
        <taxon>Euteleostomi</taxon>
        <taxon>Mammalia</taxon>
        <taxon>Eutheria</taxon>
        <taxon>Laurasiatheria</taxon>
        <taxon>Carnivora</taxon>
        <taxon>Caniformia</taxon>
        <taxon>Canidae</taxon>
        <taxon>Vulpes</taxon>
    </lineage>
</organism>
<sequence length="542" mass="58652">MATARGLRPLLTLSRCRRGRGGAPGARVSARSPRRRDPGAQERRRCRGWALPAAVSVSVPPAGARGGRAGRVAGGQQLRLPGAEAAPPASRRPAAAVRAGAARAGRRGAGAAARELATRRGGAGAGAAQLPVEPPCAGRAGGAAEARAAPGGAAAGGRRFYLFIHERHRQREKQAPRRELDAGLDPGTPGSHPGPQTDVPPAEERLRQAVLQTLRRTTYHWQELTYNERLSLVYMAARLDGGFAAVSRAFHEIRTRVPEFQPQTLMDFGSGTGSVTWAAHSAWGQSLREYMCVDSSAAMLDLAEKLLKGGSGSGEPHVPGVFFRQFLPVSPKVQFDVVVSAFSLSELPSKAHRTETVQTLWRKTGHFLVLVENGTKAGHCLLMDARDLVLKGKEKSPLDPRPGFVFAPCPHELPCPQLAASKPLACSFSQAYHCIPFSWNKKKQKEEKFSMVILARGRPEEAPRWPRLTQPVLKRPRHVHCHLCCPDGHMQHAVITARQHGRDLYRCARVSSWGDLLPVITPSESELPPSPAEDPLRVNKDA</sequence>
<gene>
    <name evidence="11" type="primary">METTL17</name>
</gene>
<dbReference type="GeneID" id="112914849"/>
<evidence type="ECO:0000256" key="1">
    <source>
        <dbReference type="ARBA" id="ARBA00004173"/>
    </source>
</evidence>
<proteinExistence type="predicted"/>
<dbReference type="Pfam" id="PF09243">
    <property type="entry name" value="Rsm22"/>
    <property type="match status" value="1"/>
</dbReference>
<protein>
    <submittedName>
        <fullName evidence="11">Ribosome assembly protein METTL17, mitochondrial isoform X1</fullName>
    </submittedName>
</protein>
<keyword evidence="4" id="KW-0007">Acetylation</keyword>
<dbReference type="SUPFAM" id="SSF53335">
    <property type="entry name" value="S-adenosyl-L-methionine-dependent methyltransferases"/>
    <property type="match status" value="1"/>
</dbReference>
<name>A0ABM4XQT8_VULVU</name>
<keyword evidence="5" id="KW-0408">Iron</keyword>
<keyword evidence="10" id="KW-1185">Reference proteome</keyword>
<evidence type="ECO:0000256" key="3">
    <source>
        <dbReference type="ARBA" id="ARBA00022946"/>
    </source>
</evidence>
<evidence type="ECO:0000256" key="8">
    <source>
        <dbReference type="ARBA" id="ARBA00045681"/>
    </source>
</evidence>
<dbReference type="InterPro" id="IPR052571">
    <property type="entry name" value="Mt_RNA_Methyltransferase"/>
</dbReference>